<evidence type="ECO:0000313" key="2">
    <source>
        <dbReference type="EMBL" id="KAF2399596.1"/>
    </source>
</evidence>
<accession>A0A6G1HUQ4</accession>
<sequence>MSRGVALESHPGSSRTSYVETSRGRLQRNRSGPTRAPRAGNYSRFTRFTRSSAAIGSTGAHHRRAREARRWLRRSEPPLHPVDNSPRHFIPQRDTTQARRSIGQPTPRKRTCAYPQCARVIDPLHRVGSRGGNQARRARAGVNVGLEWGGGPRVCARSCLPLNTQYPIDDVTASSDLSPTKPGPGRAPRRPIVCFQRRPAQALWVRAPLAWVGVTSEGRAVRGSGPGCARLEGAAAVEGGTMLPWRRRARPAKCVIIPAHRARGTHPRPPRVLLPPSRFPAPTCWLRRTPRWRTCATRASHDAASGAL</sequence>
<gene>
    <name evidence="2" type="ORF">EJ06DRAFT_59354</name>
</gene>
<dbReference type="EMBL" id="ML996697">
    <property type="protein sequence ID" value="KAF2399596.1"/>
    <property type="molecule type" value="Genomic_DNA"/>
</dbReference>
<protein>
    <submittedName>
        <fullName evidence="2">Uncharacterized protein</fullName>
    </submittedName>
</protein>
<dbReference type="Proteomes" id="UP000799640">
    <property type="component" value="Unassembled WGS sequence"/>
</dbReference>
<reference evidence="2" key="1">
    <citation type="journal article" date="2020" name="Stud. Mycol.">
        <title>101 Dothideomycetes genomes: a test case for predicting lifestyles and emergence of pathogens.</title>
        <authorList>
            <person name="Haridas S."/>
            <person name="Albert R."/>
            <person name="Binder M."/>
            <person name="Bloem J."/>
            <person name="Labutti K."/>
            <person name="Salamov A."/>
            <person name="Andreopoulos B."/>
            <person name="Baker S."/>
            <person name="Barry K."/>
            <person name="Bills G."/>
            <person name="Bluhm B."/>
            <person name="Cannon C."/>
            <person name="Castanera R."/>
            <person name="Culley D."/>
            <person name="Daum C."/>
            <person name="Ezra D."/>
            <person name="Gonzalez J."/>
            <person name="Henrissat B."/>
            <person name="Kuo A."/>
            <person name="Liang C."/>
            <person name="Lipzen A."/>
            <person name="Lutzoni F."/>
            <person name="Magnuson J."/>
            <person name="Mondo S."/>
            <person name="Nolan M."/>
            <person name="Ohm R."/>
            <person name="Pangilinan J."/>
            <person name="Park H.-J."/>
            <person name="Ramirez L."/>
            <person name="Alfaro M."/>
            <person name="Sun H."/>
            <person name="Tritt A."/>
            <person name="Yoshinaga Y."/>
            <person name="Zwiers L.-H."/>
            <person name="Turgeon B."/>
            <person name="Goodwin S."/>
            <person name="Spatafora J."/>
            <person name="Crous P."/>
            <person name="Grigoriev I."/>
        </authorList>
    </citation>
    <scope>NUCLEOTIDE SEQUENCE</scope>
    <source>
        <strain evidence="2">CBS 262.69</strain>
    </source>
</reference>
<name>A0A6G1HUQ4_9PEZI</name>
<keyword evidence="3" id="KW-1185">Reference proteome</keyword>
<evidence type="ECO:0000313" key="3">
    <source>
        <dbReference type="Proteomes" id="UP000799640"/>
    </source>
</evidence>
<proteinExistence type="predicted"/>
<feature type="compositionally biased region" description="Basic and acidic residues" evidence="1">
    <location>
        <begin position="68"/>
        <end position="77"/>
    </location>
</feature>
<evidence type="ECO:0000256" key="1">
    <source>
        <dbReference type="SAM" id="MobiDB-lite"/>
    </source>
</evidence>
<dbReference type="AlphaFoldDB" id="A0A6G1HUQ4"/>
<organism evidence="2 3">
    <name type="scientific">Trichodelitschia bisporula</name>
    <dbReference type="NCBI Taxonomy" id="703511"/>
    <lineage>
        <taxon>Eukaryota</taxon>
        <taxon>Fungi</taxon>
        <taxon>Dikarya</taxon>
        <taxon>Ascomycota</taxon>
        <taxon>Pezizomycotina</taxon>
        <taxon>Dothideomycetes</taxon>
        <taxon>Dothideomycetes incertae sedis</taxon>
        <taxon>Phaeotrichales</taxon>
        <taxon>Phaeotrichaceae</taxon>
        <taxon>Trichodelitschia</taxon>
    </lineage>
</organism>
<feature type="compositionally biased region" description="Polar residues" evidence="1">
    <location>
        <begin position="11"/>
        <end position="20"/>
    </location>
</feature>
<feature type="region of interest" description="Disordered" evidence="1">
    <location>
        <begin position="1"/>
        <end position="111"/>
    </location>
</feature>
<feature type="compositionally biased region" description="Polar residues" evidence="1">
    <location>
        <begin position="43"/>
        <end position="55"/>
    </location>
</feature>
<feature type="region of interest" description="Disordered" evidence="1">
    <location>
        <begin position="171"/>
        <end position="190"/>
    </location>
</feature>